<evidence type="ECO:0000256" key="2">
    <source>
        <dbReference type="ARBA" id="ARBA00022729"/>
    </source>
</evidence>
<dbReference type="AlphaFoldDB" id="A0A939GYF2"/>
<dbReference type="GO" id="GO:0015833">
    <property type="term" value="P:peptide transport"/>
    <property type="evidence" value="ECO:0007669"/>
    <property type="project" value="TreeGrafter"/>
</dbReference>
<sequence length="497" mass="54367">MFHRRTLLASALASSLPWPAWAQSSTGSAGKNSLTLGMALEPPLLDPTVSAAAAIGEIVHYNLFETLTKITPEGTVLPLLAQRWEVAPDLKTFTFHLRQDAQFHNGQPLTADSVQFSFARAASSTSTNKDKALFAQLKVTAKDRFTVVIESAHSNPDLLFLLGQATAIIVEPQSAATNATAPVGTGPYRVQQWQKGSRLTLLAWPQWREAGRIALQRVTFRFIPDAAAQATALLAGDVDAFPRIGVRSVAQFQSDPRFQVLISGSRAKTILSINNTRPPLNDVRVRRALAAAIDRQAVITGAAEGFGVPIGSHYTPNAPGYIDTTGINPFNPERARQLLQEAGVTLPLKLHMTLPPTPYARQGGEVIAAQLAQVGVQVQLINVEWAQWLSQTYGAKQYDLTLISHVEPLDLGNYAKPDYYWGYQSSRFNALYARIQASANPEERLQLLADAQRLLAEDCVNVFLYQPQWITIAKTGLRGLWRDMPIAVNDLSSLGWA</sequence>
<accession>A0A939GYF2</accession>
<keyword evidence="2 3" id="KW-0732">Signal</keyword>
<dbReference type="GO" id="GO:1904680">
    <property type="term" value="F:peptide transmembrane transporter activity"/>
    <property type="evidence" value="ECO:0007669"/>
    <property type="project" value="TreeGrafter"/>
</dbReference>
<evidence type="ECO:0000256" key="1">
    <source>
        <dbReference type="ARBA" id="ARBA00005695"/>
    </source>
</evidence>
<dbReference type="Gene3D" id="3.90.76.10">
    <property type="entry name" value="Dipeptide-binding Protein, Domain 1"/>
    <property type="match status" value="1"/>
</dbReference>
<name>A0A939GYF2_9BURK</name>
<dbReference type="InterPro" id="IPR000914">
    <property type="entry name" value="SBP_5_dom"/>
</dbReference>
<dbReference type="GO" id="GO:0043190">
    <property type="term" value="C:ATP-binding cassette (ABC) transporter complex"/>
    <property type="evidence" value="ECO:0007669"/>
    <property type="project" value="InterPro"/>
</dbReference>
<dbReference type="Gene3D" id="3.10.105.10">
    <property type="entry name" value="Dipeptide-binding Protein, Domain 3"/>
    <property type="match status" value="1"/>
</dbReference>
<dbReference type="PIRSF" id="PIRSF002741">
    <property type="entry name" value="MppA"/>
    <property type="match status" value="1"/>
</dbReference>
<evidence type="ECO:0000313" key="6">
    <source>
        <dbReference type="Proteomes" id="UP000664731"/>
    </source>
</evidence>
<dbReference type="SUPFAM" id="SSF53850">
    <property type="entry name" value="Periplasmic binding protein-like II"/>
    <property type="match status" value="1"/>
</dbReference>
<gene>
    <name evidence="5" type="ORF">J1777_07070</name>
</gene>
<dbReference type="Proteomes" id="UP000664731">
    <property type="component" value="Unassembled WGS sequence"/>
</dbReference>
<dbReference type="InterPro" id="IPR030678">
    <property type="entry name" value="Peptide/Ni-bd"/>
</dbReference>
<organism evidence="5 6">
    <name type="scientific">Comamonas denitrificans</name>
    <dbReference type="NCBI Taxonomy" id="117506"/>
    <lineage>
        <taxon>Bacteria</taxon>
        <taxon>Pseudomonadati</taxon>
        <taxon>Pseudomonadota</taxon>
        <taxon>Betaproteobacteria</taxon>
        <taxon>Burkholderiales</taxon>
        <taxon>Comamonadaceae</taxon>
        <taxon>Comamonas</taxon>
    </lineage>
</organism>
<evidence type="ECO:0000259" key="4">
    <source>
        <dbReference type="Pfam" id="PF00496"/>
    </source>
</evidence>
<comment type="similarity">
    <text evidence="1">Belongs to the bacterial solute-binding protein 5 family.</text>
</comment>
<dbReference type="Gene3D" id="3.40.190.10">
    <property type="entry name" value="Periplasmic binding protein-like II"/>
    <property type="match status" value="1"/>
</dbReference>
<dbReference type="RefSeq" id="WP_207575111.1">
    <property type="nucleotide sequence ID" value="NZ_JAFNME010000012.1"/>
</dbReference>
<proteinExistence type="inferred from homology"/>
<reference evidence="5" key="1">
    <citation type="submission" date="2021-03" db="EMBL/GenBank/DDBJ databases">
        <title>Comamonas denitrificans.</title>
        <authorList>
            <person name="Finster K."/>
        </authorList>
    </citation>
    <scope>NUCLEOTIDE SEQUENCE</scope>
    <source>
        <strain evidence="5">MM2021_4</strain>
    </source>
</reference>
<keyword evidence="6" id="KW-1185">Reference proteome</keyword>
<feature type="signal peptide" evidence="3">
    <location>
        <begin position="1"/>
        <end position="22"/>
    </location>
</feature>
<dbReference type="CDD" id="cd08494">
    <property type="entry name" value="PBP2_NikA_DppA_OppA_like_6"/>
    <property type="match status" value="1"/>
</dbReference>
<dbReference type="Pfam" id="PF00496">
    <property type="entry name" value="SBP_bac_5"/>
    <property type="match status" value="1"/>
</dbReference>
<protein>
    <submittedName>
        <fullName evidence="5">ABC transporter substrate-binding protein</fullName>
    </submittedName>
</protein>
<dbReference type="EMBL" id="JAFNME010000012">
    <property type="protein sequence ID" value="MBO1249591.1"/>
    <property type="molecule type" value="Genomic_DNA"/>
</dbReference>
<evidence type="ECO:0000256" key="3">
    <source>
        <dbReference type="SAM" id="SignalP"/>
    </source>
</evidence>
<feature type="domain" description="Solute-binding protein family 5" evidence="4">
    <location>
        <begin position="76"/>
        <end position="404"/>
    </location>
</feature>
<feature type="chain" id="PRO_5037922448" evidence="3">
    <location>
        <begin position="23"/>
        <end position="497"/>
    </location>
</feature>
<evidence type="ECO:0000313" key="5">
    <source>
        <dbReference type="EMBL" id="MBO1249591.1"/>
    </source>
</evidence>
<dbReference type="PANTHER" id="PTHR30290:SF38">
    <property type="entry name" value="D,D-DIPEPTIDE-BINDING PERIPLASMIC PROTEIN DDPA-RELATED"/>
    <property type="match status" value="1"/>
</dbReference>
<dbReference type="InterPro" id="IPR039424">
    <property type="entry name" value="SBP_5"/>
</dbReference>
<dbReference type="PANTHER" id="PTHR30290">
    <property type="entry name" value="PERIPLASMIC BINDING COMPONENT OF ABC TRANSPORTER"/>
    <property type="match status" value="1"/>
</dbReference>
<comment type="caution">
    <text evidence="5">The sequence shown here is derived from an EMBL/GenBank/DDBJ whole genome shotgun (WGS) entry which is preliminary data.</text>
</comment>
<dbReference type="GO" id="GO:0030288">
    <property type="term" value="C:outer membrane-bounded periplasmic space"/>
    <property type="evidence" value="ECO:0007669"/>
    <property type="project" value="UniProtKB-ARBA"/>
</dbReference>